<feature type="compositionally biased region" description="Low complexity" evidence="1">
    <location>
        <begin position="17"/>
        <end position="26"/>
    </location>
</feature>
<dbReference type="EMBL" id="KK100324">
    <property type="protein sequence ID" value="KIZ06845.1"/>
    <property type="molecule type" value="Genomic_DNA"/>
</dbReference>
<evidence type="ECO:0000313" key="2">
    <source>
        <dbReference type="EMBL" id="KIZ06845.1"/>
    </source>
</evidence>
<accession>A0A0D2MW93</accession>
<proteinExistence type="predicted"/>
<name>A0A0D2MW93_9CHLO</name>
<dbReference type="Proteomes" id="UP000054498">
    <property type="component" value="Unassembled WGS sequence"/>
</dbReference>
<gene>
    <name evidence="2" type="ORF">MNEG_1114</name>
</gene>
<evidence type="ECO:0000313" key="3">
    <source>
        <dbReference type="Proteomes" id="UP000054498"/>
    </source>
</evidence>
<organism evidence="2 3">
    <name type="scientific">Monoraphidium neglectum</name>
    <dbReference type="NCBI Taxonomy" id="145388"/>
    <lineage>
        <taxon>Eukaryota</taxon>
        <taxon>Viridiplantae</taxon>
        <taxon>Chlorophyta</taxon>
        <taxon>core chlorophytes</taxon>
        <taxon>Chlorophyceae</taxon>
        <taxon>CS clade</taxon>
        <taxon>Sphaeropleales</taxon>
        <taxon>Selenastraceae</taxon>
        <taxon>Monoraphidium</taxon>
    </lineage>
</organism>
<feature type="region of interest" description="Disordered" evidence="1">
    <location>
        <begin position="151"/>
        <end position="189"/>
    </location>
</feature>
<keyword evidence="3" id="KW-1185">Reference proteome</keyword>
<reference evidence="2 3" key="1">
    <citation type="journal article" date="2013" name="BMC Genomics">
        <title>Reconstruction of the lipid metabolism for the microalga Monoraphidium neglectum from its genome sequence reveals characteristics suitable for biofuel production.</title>
        <authorList>
            <person name="Bogen C."/>
            <person name="Al-Dilaimi A."/>
            <person name="Albersmeier A."/>
            <person name="Wichmann J."/>
            <person name="Grundmann M."/>
            <person name="Rupp O."/>
            <person name="Lauersen K.J."/>
            <person name="Blifernez-Klassen O."/>
            <person name="Kalinowski J."/>
            <person name="Goesmann A."/>
            <person name="Mussgnug J.H."/>
            <person name="Kruse O."/>
        </authorList>
    </citation>
    <scope>NUCLEOTIDE SEQUENCE [LARGE SCALE GENOMIC DNA]</scope>
    <source>
        <strain evidence="2 3">SAG 48.87</strain>
    </source>
</reference>
<dbReference type="RefSeq" id="XP_013905864.1">
    <property type="nucleotide sequence ID" value="XM_014050410.1"/>
</dbReference>
<dbReference type="KEGG" id="mng:MNEG_1114"/>
<dbReference type="OrthoDB" id="551422at2759"/>
<sequence>MASRPVARSLRHAATDAAAPPSRVPAAPSPPLPPGGAAARWRTELFLKPDLKVDGLVFKDRINVVNKAPEDDLLGALAALRAACPGADVCLHYSLKNNYSKNPGATAARLERFLSDAARSGAASVLLVSGGGKKRAFDTVAALRHLSGAGGLGTSDNAPAPQKRQRRAGGGGGERGPNGQEVAGGGAVGKGAGRAAAWPPLYVAFNPYLPSEGAQRQEEESLRSKLATGLVAGVYLQVLN</sequence>
<dbReference type="GeneID" id="25728372"/>
<feature type="region of interest" description="Disordered" evidence="1">
    <location>
        <begin position="1"/>
        <end position="36"/>
    </location>
</feature>
<feature type="compositionally biased region" description="Gly residues" evidence="1">
    <location>
        <begin position="168"/>
        <end position="189"/>
    </location>
</feature>
<evidence type="ECO:0000256" key="1">
    <source>
        <dbReference type="SAM" id="MobiDB-lite"/>
    </source>
</evidence>
<protein>
    <submittedName>
        <fullName evidence="2">Uncharacterized protein</fullName>
    </submittedName>
</protein>
<dbReference type="AlphaFoldDB" id="A0A0D2MW93"/>